<organism evidence="8 9">
    <name type="scientific">Parelaphostrongylus tenuis</name>
    <name type="common">Meningeal worm</name>
    <dbReference type="NCBI Taxonomy" id="148309"/>
    <lineage>
        <taxon>Eukaryota</taxon>
        <taxon>Metazoa</taxon>
        <taxon>Ecdysozoa</taxon>
        <taxon>Nematoda</taxon>
        <taxon>Chromadorea</taxon>
        <taxon>Rhabditida</taxon>
        <taxon>Rhabditina</taxon>
        <taxon>Rhabditomorpha</taxon>
        <taxon>Strongyloidea</taxon>
        <taxon>Metastrongylidae</taxon>
        <taxon>Parelaphostrongylus</taxon>
    </lineage>
</organism>
<dbReference type="Gene3D" id="1.10.418.40">
    <property type="entry name" value="Autophagy protein 6/Beclin 1"/>
    <property type="match status" value="1"/>
</dbReference>
<evidence type="ECO:0000256" key="3">
    <source>
        <dbReference type="ARBA" id="ARBA00023159"/>
    </source>
</evidence>
<dbReference type="InterPro" id="IPR047167">
    <property type="entry name" value="NFE2-like"/>
</dbReference>
<comment type="caution">
    <text evidence="8">The sequence shown here is derived from an EMBL/GenBank/DDBJ whole genome shotgun (WGS) entry which is preliminary data.</text>
</comment>
<evidence type="ECO:0000256" key="2">
    <source>
        <dbReference type="ARBA" id="ARBA00023125"/>
    </source>
</evidence>
<dbReference type="GO" id="GO:0000981">
    <property type="term" value="F:DNA-binding transcription factor activity, RNA polymerase II-specific"/>
    <property type="evidence" value="ECO:0007669"/>
    <property type="project" value="TreeGrafter"/>
</dbReference>
<evidence type="ECO:0000256" key="4">
    <source>
        <dbReference type="ARBA" id="ARBA00023163"/>
    </source>
</evidence>
<dbReference type="PANTHER" id="PTHR24411">
    <property type="entry name" value="NUCLEAR FACTOR ERYTHROID 2-RELATED FACTOR"/>
    <property type="match status" value="1"/>
</dbReference>
<keyword evidence="1" id="KW-0805">Transcription regulation</keyword>
<dbReference type="EMBL" id="JAHQIW010005455">
    <property type="protein sequence ID" value="KAJ1366066.1"/>
    <property type="molecule type" value="Genomic_DNA"/>
</dbReference>
<feature type="domain" description="BZIP" evidence="7">
    <location>
        <begin position="720"/>
        <end position="735"/>
    </location>
</feature>
<evidence type="ECO:0000313" key="9">
    <source>
        <dbReference type="Proteomes" id="UP001196413"/>
    </source>
</evidence>
<dbReference type="InterPro" id="IPR038274">
    <property type="entry name" value="Atg6/Beclin_C_sf"/>
</dbReference>
<dbReference type="GO" id="GO:0005634">
    <property type="term" value="C:nucleus"/>
    <property type="evidence" value="ECO:0007669"/>
    <property type="project" value="TreeGrafter"/>
</dbReference>
<keyword evidence="9" id="KW-1185">Reference proteome</keyword>
<dbReference type="InterPro" id="IPR004826">
    <property type="entry name" value="bZIP_Maf"/>
</dbReference>
<dbReference type="InterPro" id="IPR008917">
    <property type="entry name" value="TF_DNA-bd_sf"/>
</dbReference>
<keyword evidence="5" id="KW-0539">Nucleus</keyword>
<evidence type="ECO:0000313" key="8">
    <source>
        <dbReference type="EMBL" id="KAJ1366066.1"/>
    </source>
</evidence>
<dbReference type="AlphaFoldDB" id="A0AAD5WD06"/>
<sequence>MLPNKHRRLANTNALDLVFHIWTDPSDGIIGEINGFRLGLFLLDVLMQRVNVKQDNFKLVTMGSHSYIKYKRTTGEEVKYPLFASGSWKPFGNNNMDSGIMAYLQCYEVLRTALQKQNPRFEVPHRINKDCIAHGTMEYSVKMLLNKEERWTKAMKLLLTNLRTTMNTCNYRSIYGCLDREGLDDGEAGNSSSDSCGTRRMNVVPSVTSLLTKHFNKEQEMLFPSFWTLALASSLILAPVSIKNYDVHLNMYEHPTDWEAAYLFKMRPTGVRWRDEATLARVAYNYTQRMEMRGVTIMPIMTERLHTHPVHISGQLLPTTSTSLSPQAHDDPSLEDIELIDVLWRSDIAAEKGTRNVEPAEQYERDLQLLTEKSLYSPLSAEESSRFEDLSKVYFEDFYLSPHVIRSGVKSYPQSVLPAESLHLADGVGEKREFSTPTDEDLAELLADVSKEGGQLNRLACSDPHSCPNDFDTFPVVSNVSLSEGIVFTAQNVSEMSVMEEQQRSAIAAISAPSAPVTLYNETTVPSFWMQQAEMAPSDIYPNNGFMTFQNDTEEQVVSTGSQYDHQYDVGFCQEHQDENTADQLQHVFDPYYSTRTTSFSNESLSACSSFSGSTTVSPHTEIDNCKMHKSRYFGKLAPRGVDEMVTYPTRSNNDNGVDDSVATTRRRRGRQSKDEQLAAANRLPLSAREISELSLGELHKVLKNLHLTEHQRQLIRKIRRRGKNKVAARNCRERRGERQRYLHEPDAHWNERTHVPEPPCQIHL</sequence>
<dbReference type="InterPro" id="IPR040455">
    <property type="entry name" value="Atg6_BARA"/>
</dbReference>
<protein>
    <recommendedName>
        <fullName evidence="7">BZIP domain-containing protein</fullName>
    </recommendedName>
</protein>
<dbReference type="GO" id="GO:0000978">
    <property type="term" value="F:RNA polymerase II cis-regulatory region sequence-specific DNA binding"/>
    <property type="evidence" value="ECO:0007669"/>
    <property type="project" value="InterPro"/>
</dbReference>
<dbReference type="SUPFAM" id="SSF47454">
    <property type="entry name" value="A DNA-binding domain in eukaryotic transcription factors"/>
    <property type="match status" value="1"/>
</dbReference>
<proteinExistence type="predicted"/>
<feature type="region of interest" description="Disordered" evidence="6">
    <location>
        <begin position="649"/>
        <end position="677"/>
    </location>
</feature>
<accession>A0AAD5WD06</accession>
<evidence type="ECO:0000259" key="7">
    <source>
        <dbReference type="PROSITE" id="PS00036"/>
    </source>
</evidence>
<gene>
    <name evidence="8" type="ORF">KIN20_026649</name>
</gene>
<evidence type="ECO:0000256" key="1">
    <source>
        <dbReference type="ARBA" id="ARBA00023015"/>
    </source>
</evidence>
<dbReference type="Pfam" id="PF03131">
    <property type="entry name" value="bZIP_Maf"/>
    <property type="match status" value="1"/>
</dbReference>
<name>A0AAD5WD06_PARTN</name>
<keyword evidence="4" id="KW-0804">Transcription</keyword>
<dbReference type="InterPro" id="IPR004827">
    <property type="entry name" value="bZIP"/>
</dbReference>
<keyword evidence="3" id="KW-0010">Activator</keyword>
<keyword evidence="2" id="KW-0238">DNA-binding</keyword>
<evidence type="ECO:0000256" key="5">
    <source>
        <dbReference type="ARBA" id="ARBA00023242"/>
    </source>
</evidence>
<dbReference type="Gene3D" id="1.10.880.10">
    <property type="entry name" value="Transcription factor, Skn-1-like, DNA-binding domain"/>
    <property type="match status" value="1"/>
</dbReference>
<dbReference type="Proteomes" id="UP001196413">
    <property type="component" value="Unassembled WGS sequence"/>
</dbReference>
<dbReference type="PANTHER" id="PTHR24411:SF55">
    <property type="entry name" value="SEGMENTATION PROTEIN CAP'N'COLLAR"/>
    <property type="match status" value="1"/>
</dbReference>
<evidence type="ECO:0000256" key="6">
    <source>
        <dbReference type="SAM" id="MobiDB-lite"/>
    </source>
</evidence>
<reference evidence="8" key="1">
    <citation type="submission" date="2021-06" db="EMBL/GenBank/DDBJ databases">
        <title>Parelaphostrongylus tenuis whole genome reference sequence.</title>
        <authorList>
            <person name="Garwood T.J."/>
            <person name="Larsen P.A."/>
            <person name="Fountain-Jones N.M."/>
            <person name="Garbe J.R."/>
            <person name="Macchietto M.G."/>
            <person name="Kania S.A."/>
            <person name="Gerhold R.W."/>
            <person name="Richards J.E."/>
            <person name="Wolf T.M."/>
        </authorList>
    </citation>
    <scope>NUCLEOTIDE SEQUENCE</scope>
    <source>
        <strain evidence="8">MNPRO001-30</strain>
        <tissue evidence="8">Meninges</tissue>
    </source>
</reference>
<dbReference type="Pfam" id="PF04111">
    <property type="entry name" value="APG6"/>
    <property type="match status" value="1"/>
</dbReference>
<dbReference type="PROSITE" id="PS00036">
    <property type="entry name" value="BZIP_BASIC"/>
    <property type="match status" value="1"/>
</dbReference>